<reference evidence="2" key="1">
    <citation type="submission" date="2019-12" db="EMBL/GenBank/DDBJ databases">
        <title>An insight into the sialome of adult female Ixodes ricinus ticks feeding for 6 days.</title>
        <authorList>
            <person name="Perner J."/>
            <person name="Ribeiro J.M.C."/>
        </authorList>
    </citation>
    <scope>NUCLEOTIDE SEQUENCE</scope>
    <source>
        <strain evidence="2">Semi-engorged</strain>
        <tissue evidence="2">Salivary glands</tissue>
    </source>
</reference>
<evidence type="ECO:0000313" key="2">
    <source>
        <dbReference type="EMBL" id="MXU90240.1"/>
    </source>
</evidence>
<name>A0A6B0UKJ6_IXORI</name>
<feature type="region of interest" description="Disordered" evidence="1">
    <location>
        <begin position="66"/>
        <end position="113"/>
    </location>
</feature>
<evidence type="ECO:0000256" key="1">
    <source>
        <dbReference type="SAM" id="MobiDB-lite"/>
    </source>
</evidence>
<organism evidence="2">
    <name type="scientific">Ixodes ricinus</name>
    <name type="common">Common tick</name>
    <name type="synonym">Acarus ricinus</name>
    <dbReference type="NCBI Taxonomy" id="34613"/>
    <lineage>
        <taxon>Eukaryota</taxon>
        <taxon>Metazoa</taxon>
        <taxon>Ecdysozoa</taxon>
        <taxon>Arthropoda</taxon>
        <taxon>Chelicerata</taxon>
        <taxon>Arachnida</taxon>
        <taxon>Acari</taxon>
        <taxon>Parasitiformes</taxon>
        <taxon>Ixodida</taxon>
        <taxon>Ixodoidea</taxon>
        <taxon>Ixodidae</taxon>
        <taxon>Ixodinae</taxon>
        <taxon>Ixodes</taxon>
    </lineage>
</organism>
<dbReference type="AlphaFoldDB" id="A0A6B0UKJ6"/>
<dbReference type="EMBL" id="GIFC01008157">
    <property type="protein sequence ID" value="MXU90240.1"/>
    <property type="molecule type" value="Transcribed_RNA"/>
</dbReference>
<sequence length="113" mass="12377">MFGCRGVAPSACGLEGRAPPWALVSVASPSPARAACLVAAGSQTVPRAAAPWPPQWRHPRGQPWWSPLGWSWRPPERPPLRPPRRHRRRRPPWRVPDQAHPECAAVPGPSASL</sequence>
<protein>
    <submittedName>
        <fullName evidence="2">Putative secreted protein</fullName>
    </submittedName>
</protein>
<proteinExistence type="predicted"/>
<accession>A0A6B0UKJ6</accession>
<feature type="compositionally biased region" description="Basic residues" evidence="1">
    <location>
        <begin position="82"/>
        <end position="92"/>
    </location>
</feature>